<dbReference type="GO" id="GO:0031048">
    <property type="term" value="P:regulatory ncRNA-mediated heterochromatin formation"/>
    <property type="evidence" value="ECO:0007669"/>
    <property type="project" value="TreeGrafter"/>
</dbReference>
<name>A0AA38H213_9TREE</name>
<dbReference type="GO" id="GO:0031380">
    <property type="term" value="C:nuclear RNA-directed RNA polymerase complex"/>
    <property type="evidence" value="ECO:0007669"/>
    <property type="project" value="TreeGrafter"/>
</dbReference>
<dbReference type="InterPro" id="IPR045055">
    <property type="entry name" value="DNA2/NAM7-like"/>
</dbReference>
<dbReference type="InterPro" id="IPR041677">
    <property type="entry name" value="DNA2/NAM7_AAA_11"/>
</dbReference>
<protein>
    <recommendedName>
        <fullName evidence="5">P-loop containing nucleoside triphosphate hydrolase protein</fullName>
    </recommendedName>
</protein>
<feature type="domain" description="DNA2/NAM7 helicase helicase" evidence="1">
    <location>
        <begin position="391"/>
        <end position="815"/>
    </location>
</feature>
<dbReference type="GO" id="GO:0004386">
    <property type="term" value="F:helicase activity"/>
    <property type="evidence" value="ECO:0007669"/>
    <property type="project" value="InterPro"/>
</dbReference>
<accession>A0AA38H213</accession>
<evidence type="ECO:0008006" key="5">
    <source>
        <dbReference type="Google" id="ProtNLM"/>
    </source>
</evidence>
<dbReference type="CDD" id="cd18808">
    <property type="entry name" value="SF1_C_Upf1"/>
    <property type="match status" value="1"/>
</dbReference>
<evidence type="ECO:0000313" key="4">
    <source>
        <dbReference type="Proteomes" id="UP001164286"/>
    </source>
</evidence>
<dbReference type="PANTHER" id="PTHR10887:SF341">
    <property type="entry name" value="NFX1-TYPE ZINC FINGER-CONTAINING PROTEIN 1"/>
    <property type="match status" value="1"/>
</dbReference>
<dbReference type="InterPro" id="IPR047187">
    <property type="entry name" value="SF1_C_Upf1"/>
</dbReference>
<dbReference type="SUPFAM" id="SSF52540">
    <property type="entry name" value="P-loop containing nucleoside triphosphate hydrolases"/>
    <property type="match status" value="1"/>
</dbReference>
<evidence type="ECO:0000259" key="2">
    <source>
        <dbReference type="Pfam" id="PF13087"/>
    </source>
</evidence>
<feature type="domain" description="DNA2/NAM7 helicase-like C-terminal" evidence="2">
    <location>
        <begin position="835"/>
        <end position="1056"/>
    </location>
</feature>
<evidence type="ECO:0000313" key="3">
    <source>
        <dbReference type="EMBL" id="KAI9633257.1"/>
    </source>
</evidence>
<dbReference type="GeneID" id="77726926"/>
<comment type="caution">
    <text evidence="3">The sequence shown here is derived from an EMBL/GenBank/DDBJ whole genome shotgun (WGS) entry which is preliminary data.</text>
</comment>
<dbReference type="Gene3D" id="3.40.50.300">
    <property type="entry name" value="P-loop containing nucleotide triphosphate hydrolases"/>
    <property type="match status" value="3"/>
</dbReference>
<reference evidence="3" key="1">
    <citation type="journal article" date="2022" name="G3 (Bethesda)">
        <title>High quality genome of the basidiomycete yeast Dioszegia hungarica PDD-24b-2 isolated from cloud water.</title>
        <authorList>
            <person name="Jarrige D."/>
            <person name="Haridas S."/>
            <person name="Bleykasten-Grosshans C."/>
            <person name="Joly M."/>
            <person name="Nadalig T."/>
            <person name="Sancelme M."/>
            <person name="Vuilleumier S."/>
            <person name="Grigoriev I.V."/>
            <person name="Amato P."/>
            <person name="Bringel F."/>
        </authorList>
    </citation>
    <scope>NUCLEOTIDE SEQUENCE</scope>
    <source>
        <strain evidence="3">PDD-24b-2</strain>
    </source>
</reference>
<dbReference type="Pfam" id="PF13086">
    <property type="entry name" value="AAA_11"/>
    <property type="match status" value="1"/>
</dbReference>
<dbReference type="PANTHER" id="PTHR10887">
    <property type="entry name" value="DNA2/NAM7 HELICASE FAMILY"/>
    <property type="match status" value="1"/>
</dbReference>
<dbReference type="InterPro" id="IPR027417">
    <property type="entry name" value="P-loop_NTPase"/>
</dbReference>
<dbReference type="RefSeq" id="XP_052943034.1">
    <property type="nucleotide sequence ID" value="XM_053087721.1"/>
</dbReference>
<dbReference type="EMBL" id="JAKWFO010000011">
    <property type="protein sequence ID" value="KAI9633257.1"/>
    <property type="molecule type" value="Genomic_DNA"/>
</dbReference>
<sequence>MAAAASSRAAFTFGSDQPYANLWQAGSDATGRVEAVPSRDWSDQGAPAVIPVMGRPTAPLPARRRPAAAPLLAGIDGSIGLVSVMPSSAEAQSMPRLGEMDACLEQNDGGLQAMINKQFRMLRFDCTMSLRAAIWACVRDLHNGDGDTRLARLLRDGGGTYTPDLVSCDTSPVPLISDVRFTNVKLHSTYGPTFYVSASAPPGPARSPTQGSRFAFWRFGKRLPAGGMVAMVTHREGMRPDVRMAMIATEVTFPRKSDPRPTDPSVIHFSLSFPKPTDTEWALRQVALRDSTSPPTCFLLENPVLYISFQPFLQSLQSTEMVNLDSSLLRNITLESTETRPPEYANQPKFEWDLSPLMRLDSPVRELRMRIDDRSSVERARQHMHRSSIMDPSQADAIISALTQELALLEGPPGTGKTYTGVQLLRLFVLNNVGPIVIMAQTNHALDNILRALYDTEVTKEIVRLGAGSEDPVLQNLSLRKRRMRGNRNGKKQDPTVKEAGVVKEAMGEMEDEMKALSHQIMAHNKVSVEQIENTLSSKYGIHHFRLNMPPSYIKAMMDDLALEDGWARVGKDGEEAAAISTWSFWADRGDIRHVGNLAAQAEAGEKEADDLAGALAGLGVQESAADRGADASQDAWAGLFQKGSWDPVVSTWTKALSDRALFLSHFKLSELPTFPISNRPLEELRSDPDIWFYSLSERRTFRRHLEEKTRFTLQAMNELRYNQLVTEYAAKRAQFEELQRKVCFRIQASAMQGVKIVGCTTNGAARLKEIIQTLSPKVLVVEEAGQALEAHILAALSPSIQHLIQIGDPQQLRCITNCHKLSVESNIGSTHYRLNESMMERLSSAGYPMAQLKTQRRMRPQISALIRAQLYPELKDHERVLKYPAVQGATKNVYFLDHRHKETAEGEGGQKKSNPWEASMAAELALYFAKQGCYPEEKGVVIQCAYAGQVLEVKRCLEGRAKIKTGDREKQTLARNGTTADIFSETTGPSLTVMVRTIDSFQGEEADVIILSLVRNAGDVDGDEAAHSIGFLKTNNRINVAVSRAKHGLFMLGHAPQLASQSSFWKDTVDQLLADNCVGGSLPLGCAVHGSEQAITDVGDFKKYAPSGGCTLKCGTALSCGHSCPEKCHPADRQHVKTLCAQPCNRPRDCEHTCEKRCCDSCGLCEEVVGTHVMDCEYEHVVDVKCYQRNDLDKIKCPMMVPVTGQSCEHINHIPCGSVKALGPCDQVCGLQLECCGANCTEKCLTCQRLSRPAIDGNAMLELGIVTPAPEAIDRTVHAKHQCRRKGDNCGHRCDTVCKPDHCHSRKCDAENIAELDGDCDTQGAVTSCSWPGVVDGKLCTEPCERVCPHQKCSLPCYMPCKIKSCDRACPKLLDCGHPCPSVCSESCASQSCSICLYPLRILTAQGIISVTHQTRRQLQRRIVTHDCGMAIDIPFLDTVTAARATLNLPPACPSCGKGLTTPRYFTHRKQAVFAHFERHVLADLRDRANVLGQNPGGSSLSTSSVDNEIATNLGDVILPPPGRLPKQRAINDILSLPSDLATAQPVTADMLEDILNDVFCFSSELEGAWVQVTELLADEYARIEPLCSPPIHTAATRPYRMAAILSSIGSRLVLAFYAQRFVIALQDRGSRDPAIRINANYAAHLFDILMWTFLRSCDRDLKIAVDYSECPGTSRAAIAGYRIVLSQQTTLAIVGGRGGRVGAELDRMLAKAEGATKESLEHLKDDLAGSAEGEKADKALQKIQAGWRQIRAAEKAGRVYDAGKGMKAGLELAAGIALGLVDRGI</sequence>
<dbReference type="InterPro" id="IPR041679">
    <property type="entry name" value="DNA2/NAM7-like_C"/>
</dbReference>
<proteinExistence type="predicted"/>
<keyword evidence="4" id="KW-1185">Reference proteome</keyword>
<organism evidence="3 4">
    <name type="scientific">Dioszegia hungarica</name>
    <dbReference type="NCBI Taxonomy" id="4972"/>
    <lineage>
        <taxon>Eukaryota</taxon>
        <taxon>Fungi</taxon>
        <taxon>Dikarya</taxon>
        <taxon>Basidiomycota</taxon>
        <taxon>Agaricomycotina</taxon>
        <taxon>Tremellomycetes</taxon>
        <taxon>Tremellales</taxon>
        <taxon>Bulleribasidiaceae</taxon>
        <taxon>Dioszegia</taxon>
    </lineage>
</organism>
<dbReference type="Proteomes" id="UP001164286">
    <property type="component" value="Unassembled WGS sequence"/>
</dbReference>
<dbReference type="Pfam" id="PF13087">
    <property type="entry name" value="AAA_12"/>
    <property type="match status" value="1"/>
</dbReference>
<gene>
    <name evidence="3" type="ORF">MKK02DRAFT_29127</name>
</gene>
<evidence type="ECO:0000259" key="1">
    <source>
        <dbReference type="Pfam" id="PF13086"/>
    </source>
</evidence>